<dbReference type="EMBL" id="CP081135">
    <property type="protein sequence ID" value="UEL46467.1"/>
    <property type="molecule type" value="Genomic_DNA"/>
</dbReference>
<keyword evidence="4" id="KW-1185">Reference proteome</keyword>
<dbReference type="KEGG" id="tem:JW646_12530"/>
<feature type="coiled-coil region" evidence="1">
    <location>
        <begin position="82"/>
        <end position="116"/>
    </location>
</feature>
<reference evidence="3 4" key="1">
    <citation type="journal article" date="2023" name="Int. J. Syst. Evol. Microbiol.">
        <title>Terrisporobacter hibernicus sp. nov., isolated from bovine faeces in Northern Ireland.</title>
        <authorList>
            <person name="Mitchell M."/>
            <person name="Nguyen S.V."/>
            <person name="Connor M."/>
            <person name="Fairley D.J."/>
            <person name="Donoghue O."/>
            <person name="Marshall H."/>
            <person name="Koolman L."/>
            <person name="McMullan G."/>
            <person name="Schaffer K.E."/>
            <person name="McGrath J.W."/>
            <person name="Fanning S."/>
        </authorList>
    </citation>
    <scope>NUCLEOTIDE SEQUENCE [LARGE SCALE GENOMIC DNA]</scope>
    <source>
        <strain evidence="3 4">MCA3</strain>
    </source>
</reference>
<name>A0AAX2ZDI2_9FIRM</name>
<feature type="transmembrane region" description="Helical" evidence="2">
    <location>
        <begin position="30"/>
        <end position="48"/>
    </location>
</feature>
<keyword evidence="2" id="KW-1133">Transmembrane helix</keyword>
<keyword evidence="1" id="KW-0175">Coiled coil</keyword>
<dbReference type="Proteomes" id="UP001198983">
    <property type="component" value="Chromosome"/>
</dbReference>
<dbReference type="AlphaFoldDB" id="A0AAX2ZDI2"/>
<proteinExistence type="predicted"/>
<sequence length="183" mass="20690">MSNKNCNRKNLLIKEFKHDWDELNISFKSLIMVGIVLFLVVVLIAFFSDGGNGVKNSLEVVFRSTLASVFGFLLSSNIKFNKKEKKIKIEEIKGELNKLEQELDNLDEDLGKENTQCELEPYYSYKDINLVQITIALGISIICISVLSILMLTNNLENMQTISQIRDLMCSSIGFLIGESGKK</sequence>
<protein>
    <submittedName>
        <fullName evidence="3">Uncharacterized protein</fullName>
    </submittedName>
</protein>
<keyword evidence="2" id="KW-0472">Membrane</keyword>
<feature type="transmembrane region" description="Helical" evidence="2">
    <location>
        <begin position="130"/>
        <end position="152"/>
    </location>
</feature>
<organism evidence="3 4">
    <name type="scientific">Terrisporobacter hibernicus</name>
    <dbReference type="NCBI Taxonomy" id="2813371"/>
    <lineage>
        <taxon>Bacteria</taxon>
        <taxon>Bacillati</taxon>
        <taxon>Bacillota</taxon>
        <taxon>Clostridia</taxon>
        <taxon>Peptostreptococcales</taxon>
        <taxon>Peptostreptococcaceae</taxon>
        <taxon>Terrisporobacter</taxon>
    </lineage>
</organism>
<evidence type="ECO:0000313" key="4">
    <source>
        <dbReference type="Proteomes" id="UP001198983"/>
    </source>
</evidence>
<dbReference type="RefSeq" id="WP_074914581.1">
    <property type="nucleotide sequence ID" value="NZ_CP081135.1"/>
</dbReference>
<accession>A0AAX2ZDI2</accession>
<evidence type="ECO:0000313" key="3">
    <source>
        <dbReference type="EMBL" id="UEL46467.1"/>
    </source>
</evidence>
<evidence type="ECO:0000256" key="1">
    <source>
        <dbReference type="SAM" id="Coils"/>
    </source>
</evidence>
<keyword evidence="2" id="KW-0812">Transmembrane</keyword>
<gene>
    <name evidence="3" type="ORF">JW646_12530</name>
</gene>
<evidence type="ECO:0000256" key="2">
    <source>
        <dbReference type="SAM" id="Phobius"/>
    </source>
</evidence>